<dbReference type="EMBL" id="JAUTXU010000080">
    <property type="protein sequence ID" value="KAK3710943.1"/>
    <property type="molecule type" value="Genomic_DNA"/>
</dbReference>
<name>A0ACC3N653_9PEZI</name>
<comment type="caution">
    <text evidence="1">The sequence shown here is derived from an EMBL/GenBank/DDBJ whole genome shotgun (WGS) entry which is preliminary data.</text>
</comment>
<gene>
    <name evidence="1" type="ORF">LTR37_009964</name>
</gene>
<evidence type="ECO:0000313" key="1">
    <source>
        <dbReference type="EMBL" id="KAK3710943.1"/>
    </source>
</evidence>
<accession>A0ACC3N653</accession>
<protein>
    <submittedName>
        <fullName evidence="1">Uncharacterized protein</fullName>
    </submittedName>
</protein>
<evidence type="ECO:0000313" key="2">
    <source>
        <dbReference type="Proteomes" id="UP001281147"/>
    </source>
</evidence>
<proteinExistence type="predicted"/>
<dbReference type="Proteomes" id="UP001281147">
    <property type="component" value="Unassembled WGS sequence"/>
</dbReference>
<sequence length="395" mass="43552">MRYFDSFPDADQPPVPNYNYSLIQQGISADVKCRALGLRSNITWLSQGDSVIEQTNGNSIEEVFLQNMTYGPNKARGIEYDDNLLVSSRNFIATFGFARPPSYEVTEFELASYGSYHQWNLPNMSCTIAPYLTKVNVTYNNASQQFMSEVISVSDKKLQGPNYVATVNNWLFRTTNTMTGNHIINSIQALQNTPSYEPGIFARGNVTIDWIKSMELLLQGMTEYQATRLRMILEAEMKSTGAQPSSFVPIKGIVSSWRLGYNGSTAPIATLFPLQGFILLCAITVVVIGARTGVRHVSKFDPTNTTHLIIAAGIGGRNGGLGALSGENAIHADVKALNMKIEYKNMQGFQEVTRGEDAVQYTELSELRQADEAGQTSGPGLFGRKPFVRTTTGQM</sequence>
<organism evidence="1 2">
    <name type="scientific">Vermiconidia calcicola</name>
    <dbReference type="NCBI Taxonomy" id="1690605"/>
    <lineage>
        <taxon>Eukaryota</taxon>
        <taxon>Fungi</taxon>
        <taxon>Dikarya</taxon>
        <taxon>Ascomycota</taxon>
        <taxon>Pezizomycotina</taxon>
        <taxon>Dothideomycetes</taxon>
        <taxon>Dothideomycetidae</taxon>
        <taxon>Mycosphaerellales</taxon>
        <taxon>Extremaceae</taxon>
        <taxon>Vermiconidia</taxon>
    </lineage>
</organism>
<keyword evidence="2" id="KW-1185">Reference proteome</keyword>
<reference evidence="1" key="1">
    <citation type="submission" date="2023-07" db="EMBL/GenBank/DDBJ databases">
        <title>Black Yeasts Isolated from many extreme environments.</title>
        <authorList>
            <person name="Coleine C."/>
            <person name="Stajich J.E."/>
            <person name="Selbmann L."/>
        </authorList>
    </citation>
    <scope>NUCLEOTIDE SEQUENCE</scope>
    <source>
        <strain evidence="1">CCFEE 5714</strain>
    </source>
</reference>